<dbReference type="Proteomes" id="UP000077069">
    <property type="component" value="Unassembled WGS sequence"/>
</dbReference>
<dbReference type="InterPro" id="IPR012338">
    <property type="entry name" value="Beta-lactam/transpept-like"/>
</dbReference>
<dbReference type="Pfam" id="PF00144">
    <property type="entry name" value="Beta-lactamase"/>
    <property type="match status" value="1"/>
</dbReference>
<dbReference type="PANTHER" id="PTHR43283:SF17">
    <property type="entry name" value="(LOVD), PUTATIVE (AFU_ORTHOLOGUE AFUA_5G00920)-RELATED"/>
    <property type="match status" value="1"/>
</dbReference>
<evidence type="ECO:0000313" key="5">
    <source>
        <dbReference type="Proteomes" id="UP000077069"/>
    </source>
</evidence>
<dbReference type="InterPro" id="IPR050789">
    <property type="entry name" value="Diverse_Enzym_Activities"/>
</dbReference>
<dbReference type="GeneID" id="28764051"/>
<sequence length="217" mass="24179">MTKLLTAVACMQAVEAGIVRLDEPISKILPEVGKYGILTRFDDEKNESVYMQQKTPVTLRPLLAKWGASRGELPWTGPTVEHKATLPLLFEPSTSFRYSGGFDWAGNLMERFTRNTFEQFMIEGIFEPLGIKNITFYPDRRPGVSNHLATVSMLSETGEGLAAHAATFDPLFGGKDCLDCGGAYVSASDYFKFLHAVPRRDSRMLKPESYDELSRLG</sequence>
<gene>
    <name evidence="4" type="ORF">CC84DRAFT_1181628</name>
</gene>
<keyword evidence="2" id="KW-0378">Hydrolase</keyword>
<evidence type="ECO:0000256" key="2">
    <source>
        <dbReference type="ARBA" id="ARBA00022801"/>
    </source>
</evidence>
<dbReference type="RefSeq" id="XP_018029243.1">
    <property type="nucleotide sequence ID" value="XM_018180565.1"/>
</dbReference>
<evidence type="ECO:0000259" key="3">
    <source>
        <dbReference type="Pfam" id="PF00144"/>
    </source>
</evidence>
<evidence type="ECO:0000313" key="4">
    <source>
        <dbReference type="EMBL" id="OAF98877.1"/>
    </source>
</evidence>
<reference evidence="4 5" key="1">
    <citation type="submission" date="2016-05" db="EMBL/GenBank/DDBJ databases">
        <title>Comparative analysis of secretome profiles of manganese(II)-oxidizing ascomycete fungi.</title>
        <authorList>
            <consortium name="DOE Joint Genome Institute"/>
            <person name="Zeiner C.A."/>
            <person name="Purvine S.O."/>
            <person name="Zink E.M."/>
            <person name="Wu S."/>
            <person name="Pasa-Tolic L."/>
            <person name="Chaput D.L."/>
            <person name="Haridas S."/>
            <person name="Grigoriev I.V."/>
            <person name="Santelli C.M."/>
            <person name="Hansel C.M."/>
        </authorList>
    </citation>
    <scope>NUCLEOTIDE SEQUENCE [LARGE SCALE GENOMIC DNA]</scope>
    <source>
        <strain evidence="4 5">AP3s5-JAC2a</strain>
    </source>
</reference>
<dbReference type="SUPFAM" id="SSF56601">
    <property type="entry name" value="beta-lactamase/transpeptidase-like"/>
    <property type="match status" value="1"/>
</dbReference>
<proteinExistence type="inferred from homology"/>
<feature type="domain" description="Beta-lactamase-related" evidence="3">
    <location>
        <begin position="1"/>
        <end position="200"/>
    </location>
</feature>
<name>A0A177BWJ9_9PLEO</name>
<dbReference type="STRING" id="1460663.A0A177BWJ9"/>
<dbReference type="Gene3D" id="3.40.710.10">
    <property type="entry name" value="DD-peptidase/beta-lactamase superfamily"/>
    <property type="match status" value="1"/>
</dbReference>
<comment type="similarity">
    <text evidence="1">Belongs to the class-A beta-lactamase family.</text>
</comment>
<dbReference type="InParanoid" id="A0A177BWJ9"/>
<dbReference type="EMBL" id="KV441563">
    <property type="protein sequence ID" value="OAF98877.1"/>
    <property type="molecule type" value="Genomic_DNA"/>
</dbReference>
<protein>
    <submittedName>
        <fullName evidence="4">Beta-lactamase/transpeptidase-like protein</fullName>
    </submittedName>
</protein>
<dbReference type="AlphaFoldDB" id="A0A177BWJ9"/>
<evidence type="ECO:0000256" key="1">
    <source>
        <dbReference type="ARBA" id="ARBA00009009"/>
    </source>
</evidence>
<dbReference type="GO" id="GO:0016787">
    <property type="term" value="F:hydrolase activity"/>
    <property type="evidence" value="ECO:0007669"/>
    <property type="project" value="UniProtKB-KW"/>
</dbReference>
<keyword evidence="5" id="KW-1185">Reference proteome</keyword>
<accession>A0A177BWJ9</accession>
<organism evidence="4 5">
    <name type="scientific">Paraphaeosphaeria sporulosa</name>
    <dbReference type="NCBI Taxonomy" id="1460663"/>
    <lineage>
        <taxon>Eukaryota</taxon>
        <taxon>Fungi</taxon>
        <taxon>Dikarya</taxon>
        <taxon>Ascomycota</taxon>
        <taxon>Pezizomycotina</taxon>
        <taxon>Dothideomycetes</taxon>
        <taxon>Pleosporomycetidae</taxon>
        <taxon>Pleosporales</taxon>
        <taxon>Massarineae</taxon>
        <taxon>Didymosphaeriaceae</taxon>
        <taxon>Paraphaeosphaeria</taxon>
    </lineage>
</organism>
<dbReference type="PANTHER" id="PTHR43283">
    <property type="entry name" value="BETA-LACTAMASE-RELATED"/>
    <property type="match status" value="1"/>
</dbReference>
<dbReference type="InterPro" id="IPR001466">
    <property type="entry name" value="Beta-lactam-related"/>
</dbReference>
<dbReference type="OrthoDB" id="428260at2759"/>